<dbReference type="RefSeq" id="WP_240466204.1">
    <property type="nucleotide sequence ID" value="NZ_JBHSQL010000011.1"/>
</dbReference>
<proteinExistence type="predicted"/>
<evidence type="ECO:0000313" key="1">
    <source>
        <dbReference type="EMBL" id="MFC6150625.1"/>
    </source>
</evidence>
<protein>
    <submittedName>
        <fullName evidence="1">Hemerythrin domain-containing protein</fullName>
    </submittedName>
</protein>
<dbReference type="Gene3D" id="1.20.120.520">
    <property type="entry name" value="nmb1532 protein domain like"/>
    <property type="match status" value="1"/>
</dbReference>
<sequence length="76" mass="8440">MFPAIAATHPELAPTLLKLEQDHGMIAHLLAMLQVAAEKGLPPNTLESHLDVIAAIMESHFRYEERELLAVLDTVR</sequence>
<keyword evidence="2" id="KW-1185">Reference proteome</keyword>
<gene>
    <name evidence="1" type="ORF">ACFPYK_14590</name>
</gene>
<accession>A0ABW1QPY1</accession>
<evidence type="ECO:0000313" key="2">
    <source>
        <dbReference type="Proteomes" id="UP001596097"/>
    </source>
</evidence>
<reference evidence="2" key="1">
    <citation type="journal article" date="2019" name="Int. J. Syst. Evol. Microbiol.">
        <title>The Global Catalogue of Microorganisms (GCM) 10K type strain sequencing project: providing services to taxonomists for standard genome sequencing and annotation.</title>
        <authorList>
            <consortium name="The Broad Institute Genomics Platform"/>
            <consortium name="The Broad Institute Genome Sequencing Center for Infectious Disease"/>
            <person name="Wu L."/>
            <person name="Ma J."/>
        </authorList>
    </citation>
    <scope>NUCLEOTIDE SEQUENCE [LARGE SCALE GENOMIC DNA]</scope>
    <source>
        <strain evidence="2">CGMCC 4.7198</strain>
    </source>
</reference>
<comment type="caution">
    <text evidence="1">The sequence shown here is derived from an EMBL/GenBank/DDBJ whole genome shotgun (WGS) entry which is preliminary data.</text>
</comment>
<dbReference type="Proteomes" id="UP001596097">
    <property type="component" value="Unassembled WGS sequence"/>
</dbReference>
<dbReference type="EMBL" id="JBHSQL010000011">
    <property type="protein sequence ID" value="MFC6150625.1"/>
    <property type="molecule type" value="Genomic_DNA"/>
</dbReference>
<name>A0ABW1QPY1_9ACTN</name>
<organism evidence="1 2">
    <name type="scientific">Mumia xiangluensis</name>
    <dbReference type="NCBI Taxonomy" id="1678900"/>
    <lineage>
        <taxon>Bacteria</taxon>
        <taxon>Bacillati</taxon>
        <taxon>Actinomycetota</taxon>
        <taxon>Actinomycetes</taxon>
        <taxon>Propionibacteriales</taxon>
        <taxon>Nocardioidaceae</taxon>
        <taxon>Mumia</taxon>
    </lineage>
</organism>